<protein>
    <submittedName>
        <fullName evidence="2">Uncharacterized protein</fullName>
    </submittedName>
</protein>
<sequence>MLKDLGGDFRMIHLVISASMIQRMFYIFFVTALLLRMFGLKLIQVNGLIHEGGANWVCLFGLLSWRIWKNRNLYIFNCKPWSSKEMVQGSYSWALQFFFTSQVDASFGTETTSEAHLSEERVYLNTDGAVHLDSGFAAAGGVVRDK</sequence>
<evidence type="ECO:0000256" key="1">
    <source>
        <dbReference type="SAM" id="Phobius"/>
    </source>
</evidence>
<dbReference type="Proteomes" id="UP001358586">
    <property type="component" value="Chromosome 3"/>
</dbReference>
<evidence type="ECO:0000313" key="3">
    <source>
        <dbReference type="Proteomes" id="UP001358586"/>
    </source>
</evidence>
<keyword evidence="1" id="KW-1133">Transmembrane helix</keyword>
<comment type="caution">
    <text evidence="2">The sequence shown here is derived from an EMBL/GenBank/DDBJ whole genome shotgun (WGS) entry which is preliminary data.</text>
</comment>
<dbReference type="EMBL" id="JARKNE010000003">
    <property type="protein sequence ID" value="KAK5838558.1"/>
    <property type="molecule type" value="Genomic_DNA"/>
</dbReference>
<name>A0ABR0QH32_GOSAR</name>
<proteinExistence type="predicted"/>
<keyword evidence="1" id="KW-0472">Membrane</keyword>
<organism evidence="2 3">
    <name type="scientific">Gossypium arboreum</name>
    <name type="common">Tree cotton</name>
    <name type="synonym">Gossypium nanking</name>
    <dbReference type="NCBI Taxonomy" id="29729"/>
    <lineage>
        <taxon>Eukaryota</taxon>
        <taxon>Viridiplantae</taxon>
        <taxon>Streptophyta</taxon>
        <taxon>Embryophyta</taxon>
        <taxon>Tracheophyta</taxon>
        <taxon>Spermatophyta</taxon>
        <taxon>Magnoliopsida</taxon>
        <taxon>eudicotyledons</taxon>
        <taxon>Gunneridae</taxon>
        <taxon>Pentapetalae</taxon>
        <taxon>rosids</taxon>
        <taxon>malvids</taxon>
        <taxon>Malvales</taxon>
        <taxon>Malvaceae</taxon>
        <taxon>Malvoideae</taxon>
        <taxon>Gossypium</taxon>
    </lineage>
</organism>
<gene>
    <name evidence="2" type="ORF">PVK06_007289</name>
</gene>
<feature type="transmembrane region" description="Helical" evidence="1">
    <location>
        <begin position="12"/>
        <end position="35"/>
    </location>
</feature>
<reference evidence="2 3" key="1">
    <citation type="submission" date="2023-03" db="EMBL/GenBank/DDBJ databases">
        <title>WGS of Gossypium arboreum.</title>
        <authorList>
            <person name="Yu D."/>
        </authorList>
    </citation>
    <scope>NUCLEOTIDE SEQUENCE [LARGE SCALE GENOMIC DNA]</scope>
    <source>
        <tissue evidence="2">Leaf</tissue>
    </source>
</reference>
<keyword evidence="1" id="KW-0812">Transmembrane</keyword>
<evidence type="ECO:0000313" key="2">
    <source>
        <dbReference type="EMBL" id="KAK5838558.1"/>
    </source>
</evidence>
<accession>A0ABR0QH32</accession>
<keyword evidence="3" id="KW-1185">Reference proteome</keyword>